<dbReference type="CDD" id="cd04301">
    <property type="entry name" value="NAT_SF"/>
    <property type="match status" value="1"/>
</dbReference>
<proteinExistence type="predicted"/>
<evidence type="ECO:0000313" key="5">
    <source>
        <dbReference type="Proteomes" id="UP000622552"/>
    </source>
</evidence>
<dbReference type="GO" id="GO:0005840">
    <property type="term" value="C:ribosome"/>
    <property type="evidence" value="ECO:0007669"/>
    <property type="project" value="UniProtKB-KW"/>
</dbReference>
<evidence type="ECO:0000256" key="1">
    <source>
        <dbReference type="ARBA" id="ARBA00022679"/>
    </source>
</evidence>
<gene>
    <name evidence="4" type="ORF">IW245_000641</name>
</gene>
<dbReference type="Gene3D" id="3.40.630.30">
    <property type="match status" value="1"/>
</dbReference>
<organism evidence="4 5">
    <name type="scientific">Longispora fulva</name>
    <dbReference type="NCBI Taxonomy" id="619741"/>
    <lineage>
        <taxon>Bacteria</taxon>
        <taxon>Bacillati</taxon>
        <taxon>Actinomycetota</taxon>
        <taxon>Actinomycetes</taxon>
        <taxon>Micromonosporales</taxon>
        <taxon>Micromonosporaceae</taxon>
        <taxon>Longispora</taxon>
    </lineage>
</organism>
<dbReference type="Proteomes" id="UP000622552">
    <property type="component" value="Unassembled WGS sequence"/>
</dbReference>
<dbReference type="GO" id="GO:0016747">
    <property type="term" value="F:acyltransferase activity, transferring groups other than amino-acyl groups"/>
    <property type="evidence" value="ECO:0007669"/>
    <property type="project" value="InterPro"/>
</dbReference>
<dbReference type="Pfam" id="PF00583">
    <property type="entry name" value="Acetyltransf_1"/>
    <property type="match status" value="1"/>
</dbReference>
<name>A0A8J7KUU3_9ACTN</name>
<evidence type="ECO:0000256" key="2">
    <source>
        <dbReference type="ARBA" id="ARBA00023315"/>
    </source>
</evidence>
<keyword evidence="4" id="KW-0689">Ribosomal protein</keyword>
<dbReference type="RefSeq" id="WP_197001687.1">
    <property type="nucleotide sequence ID" value="NZ_BONS01000028.1"/>
</dbReference>
<dbReference type="SUPFAM" id="SSF55729">
    <property type="entry name" value="Acyl-CoA N-acyltransferases (Nat)"/>
    <property type="match status" value="1"/>
</dbReference>
<keyword evidence="2" id="KW-0012">Acyltransferase</keyword>
<dbReference type="PROSITE" id="PS51186">
    <property type="entry name" value="GNAT"/>
    <property type="match status" value="1"/>
</dbReference>
<comment type="caution">
    <text evidence="4">The sequence shown here is derived from an EMBL/GenBank/DDBJ whole genome shotgun (WGS) entry which is preliminary data.</text>
</comment>
<dbReference type="InterPro" id="IPR000182">
    <property type="entry name" value="GNAT_dom"/>
</dbReference>
<reference evidence="4" key="1">
    <citation type="submission" date="2020-11" db="EMBL/GenBank/DDBJ databases">
        <title>Sequencing the genomes of 1000 actinobacteria strains.</title>
        <authorList>
            <person name="Klenk H.-P."/>
        </authorList>
    </citation>
    <scope>NUCLEOTIDE SEQUENCE</scope>
    <source>
        <strain evidence="4">DSM 45356</strain>
    </source>
</reference>
<evidence type="ECO:0000259" key="3">
    <source>
        <dbReference type="PROSITE" id="PS51186"/>
    </source>
</evidence>
<dbReference type="EMBL" id="JADOUF010000001">
    <property type="protein sequence ID" value="MBG6134447.1"/>
    <property type="molecule type" value="Genomic_DNA"/>
</dbReference>
<dbReference type="InterPro" id="IPR016181">
    <property type="entry name" value="Acyl_CoA_acyltransferase"/>
</dbReference>
<evidence type="ECO:0000313" key="4">
    <source>
        <dbReference type="EMBL" id="MBG6134447.1"/>
    </source>
</evidence>
<protein>
    <submittedName>
        <fullName evidence="4">Ribosomal protein S18 acetylase RimI-like enzyme</fullName>
    </submittedName>
</protein>
<accession>A0A8J7KUU3</accession>
<keyword evidence="4" id="KW-0687">Ribonucleoprotein</keyword>
<sequence length="238" mass="25276">MDHELLPDRGAILAVADSPYLRYQLRGEATGHRLGDALFVRYAAGDGHSALLVGPPGDARRLIDMVDLAGLDGLHGPPGIELPFAGQTDEWEFRWTHTIQELDPSAPTMVVLDGRRDADEINAVLDLALPASQVRPGQPQVIAWLGVRVAGRIAAVAADVGRSGVGMFGGFAVHPDFQGQGLGSALTTALTRRLIADYGVAALSVYSANTSAIRMYAKHGYIDTVQRCSGRLTVAGVR</sequence>
<keyword evidence="1" id="KW-0808">Transferase</keyword>
<dbReference type="PANTHER" id="PTHR43420">
    <property type="entry name" value="ACETYLTRANSFERASE"/>
    <property type="match status" value="1"/>
</dbReference>
<dbReference type="InterPro" id="IPR050680">
    <property type="entry name" value="YpeA/RimI_acetyltransf"/>
</dbReference>
<dbReference type="AlphaFoldDB" id="A0A8J7KUU3"/>
<feature type="domain" description="N-acetyltransferase" evidence="3">
    <location>
        <begin position="109"/>
        <end position="238"/>
    </location>
</feature>
<keyword evidence="5" id="KW-1185">Reference proteome</keyword>